<dbReference type="Proteomes" id="UP000472274">
    <property type="component" value="Unplaced"/>
</dbReference>
<reference evidence="2" key="2">
    <citation type="submission" date="2025-09" db="UniProtKB">
        <authorList>
            <consortium name="Ensembl"/>
        </authorList>
    </citation>
    <scope>IDENTIFICATION</scope>
</reference>
<accession>A0A674J183</accession>
<protein>
    <submittedName>
        <fullName evidence="2">Uncharacterized protein</fullName>
    </submittedName>
</protein>
<name>A0A674J183_9SAUR</name>
<evidence type="ECO:0000313" key="3">
    <source>
        <dbReference type="Proteomes" id="UP000472274"/>
    </source>
</evidence>
<organism evidence="2 3">
    <name type="scientific">Terrapene triunguis</name>
    <name type="common">Three-toed box turtle</name>
    <dbReference type="NCBI Taxonomy" id="2587831"/>
    <lineage>
        <taxon>Eukaryota</taxon>
        <taxon>Metazoa</taxon>
        <taxon>Chordata</taxon>
        <taxon>Craniata</taxon>
        <taxon>Vertebrata</taxon>
        <taxon>Euteleostomi</taxon>
        <taxon>Archelosauria</taxon>
        <taxon>Testudinata</taxon>
        <taxon>Testudines</taxon>
        <taxon>Cryptodira</taxon>
        <taxon>Durocryptodira</taxon>
        <taxon>Testudinoidea</taxon>
        <taxon>Emydidae</taxon>
        <taxon>Terrapene</taxon>
    </lineage>
</organism>
<evidence type="ECO:0000313" key="2">
    <source>
        <dbReference type="Ensembl" id="ENSTMTP00000014965.1"/>
    </source>
</evidence>
<dbReference type="InParanoid" id="A0A674J183"/>
<feature type="region of interest" description="Disordered" evidence="1">
    <location>
        <begin position="91"/>
        <end position="129"/>
    </location>
</feature>
<keyword evidence="3" id="KW-1185">Reference proteome</keyword>
<proteinExistence type="predicted"/>
<dbReference type="AlphaFoldDB" id="A0A674J183"/>
<feature type="region of interest" description="Disordered" evidence="1">
    <location>
        <begin position="1"/>
        <end position="29"/>
    </location>
</feature>
<dbReference type="Ensembl" id="ENSTMTT00000015495.1">
    <property type="protein sequence ID" value="ENSTMTP00000014965.1"/>
    <property type="gene ID" value="ENSTMTG00000010916.1"/>
</dbReference>
<feature type="compositionally biased region" description="Pro residues" evidence="1">
    <location>
        <begin position="118"/>
        <end position="129"/>
    </location>
</feature>
<evidence type="ECO:0000256" key="1">
    <source>
        <dbReference type="SAM" id="MobiDB-lite"/>
    </source>
</evidence>
<sequence length="129" mass="13527">MTHGQSLGPGPGRPAGPGESAWTYAQPEGAPQLGHGAALEWEQVGECLLQGAAFNLCLALLEEWAGVSKDVVESFKPNYSESFCYVSELSPKEGSTPLWEGRDKPRSGLSASIASPHTAPPPSVPPPQC</sequence>
<reference evidence="2" key="1">
    <citation type="submission" date="2025-08" db="UniProtKB">
        <authorList>
            <consortium name="Ensembl"/>
        </authorList>
    </citation>
    <scope>IDENTIFICATION</scope>
</reference>